<protein>
    <submittedName>
        <fullName evidence="1">Uncharacterized protein</fullName>
    </submittedName>
</protein>
<sequence>MDSLISEMEQLLLSGREDSNIQDIIGESAGKNIDDLLIEADKIIGETLPYFQTSSNTYTNKVITSKDFKSIQNNTKIIPTQPKVQRNDTKKVIFNLNSNSQSTSIPEKHSEIHGKLAINKCIKEEERKNICSSSLKKCTAELKVS</sequence>
<comment type="caution">
    <text evidence="1">The sequence shown here is derived from an EMBL/GenBank/DDBJ whole genome shotgun (WGS) entry which is preliminary data.</text>
</comment>
<keyword evidence="2" id="KW-1185">Reference proteome</keyword>
<dbReference type="Proteomes" id="UP001160148">
    <property type="component" value="Unassembled WGS sequence"/>
</dbReference>
<proteinExistence type="predicted"/>
<evidence type="ECO:0000313" key="2">
    <source>
        <dbReference type="Proteomes" id="UP001160148"/>
    </source>
</evidence>
<accession>A0AAV0X140</accession>
<reference evidence="1 2" key="1">
    <citation type="submission" date="2023-01" db="EMBL/GenBank/DDBJ databases">
        <authorList>
            <person name="Whitehead M."/>
        </authorList>
    </citation>
    <scope>NUCLEOTIDE SEQUENCE [LARGE SCALE GENOMIC DNA]</scope>
</reference>
<dbReference type="EMBL" id="CARXXK010000003">
    <property type="protein sequence ID" value="CAI6361868.1"/>
    <property type="molecule type" value="Genomic_DNA"/>
</dbReference>
<gene>
    <name evidence="1" type="ORF">MEUPH1_LOCUS17000</name>
</gene>
<evidence type="ECO:0000313" key="1">
    <source>
        <dbReference type="EMBL" id="CAI6361868.1"/>
    </source>
</evidence>
<name>A0AAV0X140_9HEMI</name>
<organism evidence="1 2">
    <name type="scientific">Macrosiphum euphorbiae</name>
    <name type="common">potato aphid</name>
    <dbReference type="NCBI Taxonomy" id="13131"/>
    <lineage>
        <taxon>Eukaryota</taxon>
        <taxon>Metazoa</taxon>
        <taxon>Ecdysozoa</taxon>
        <taxon>Arthropoda</taxon>
        <taxon>Hexapoda</taxon>
        <taxon>Insecta</taxon>
        <taxon>Pterygota</taxon>
        <taxon>Neoptera</taxon>
        <taxon>Paraneoptera</taxon>
        <taxon>Hemiptera</taxon>
        <taxon>Sternorrhyncha</taxon>
        <taxon>Aphidomorpha</taxon>
        <taxon>Aphidoidea</taxon>
        <taxon>Aphididae</taxon>
        <taxon>Macrosiphini</taxon>
        <taxon>Macrosiphum</taxon>
    </lineage>
</organism>
<dbReference type="AlphaFoldDB" id="A0AAV0X140"/>